<name>A0A2R6AD10_9ARCH</name>
<sequence>MTHKTKVKREKLRANAIVVSDFDGTITVTDNTQCVLQKFADKEWMRLDELYEKGMLELVERVKRQYALLRASSEEIVKYAKQVAVLREGFARFVGLCNKKGLPLVVVSVGLDIVVKELLKFFGFEKIRVRVPKTLPTEQGYKVFFPKMHTTHTQNIKEDLVLHNKILGKKVIYLGDGPSDYQAIRRADFRFVVKGSKLEELCVKNGVVHAVFSSFDEVSESLEKYILKLL</sequence>
<dbReference type="Gene3D" id="3.90.1470.20">
    <property type="match status" value="1"/>
</dbReference>
<dbReference type="InterPro" id="IPR036412">
    <property type="entry name" value="HAD-like_sf"/>
</dbReference>
<dbReference type="InterPro" id="IPR050849">
    <property type="entry name" value="HAD-like_hydrolase_phosphatase"/>
</dbReference>
<evidence type="ECO:0008006" key="3">
    <source>
        <dbReference type="Google" id="ProtNLM"/>
    </source>
</evidence>
<gene>
    <name evidence="1" type="ORF">B9Q01_01710</name>
</gene>
<dbReference type="NCBIfam" id="TIGR01488">
    <property type="entry name" value="HAD-SF-IB"/>
    <property type="match status" value="1"/>
</dbReference>
<evidence type="ECO:0000313" key="2">
    <source>
        <dbReference type="Proteomes" id="UP000240880"/>
    </source>
</evidence>
<dbReference type="Pfam" id="PF12710">
    <property type="entry name" value="HAD"/>
    <property type="match status" value="1"/>
</dbReference>
<protein>
    <recommendedName>
        <fullName evidence="3">Phosphoserine phosphatase</fullName>
    </recommendedName>
</protein>
<proteinExistence type="predicted"/>
<dbReference type="EMBL" id="NEXC01000005">
    <property type="protein sequence ID" value="PSN84281.1"/>
    <property type="molecule type" value="Genomic_DNA"/>
</dbReference>
<dbReference type="Proteomes" id="UP000240880">
    <property type="component" value="Unassembled WGS sequence"/>
</dbReference>
<dbReference type="Gene3D" id="3.40.50.1000">
    <property type="entry name" value="HAD superfamily/HAD-like"/>
    <property type="match status" value="1"/>
</dbReference>
<dbReference type="AlphaFoldDB" id="A0A2R6AD10"/>
<reference evidence="1 2" key="1">
    <citation type="submission" date="2017-04" db="EMBL/GenBank/DDBJ databases">
        <title>Novel microbial lineages endemic to geothermal iron-oxide mats fill important gaps in the evolutionary history of Archaea.</title>
        <authorList>
            <person name="Jay Z.J."/>
            <person name="Beam J.P."/>
            <person name="Dlakic M."/>
            <person name="Rusch D.B."/>
            <person name="Kozubal M.A."/>
            <person name="Inskeep W.P."/>
        </authorList>
    </citation>
    <scope>NUCLEOTIDE SEQUENCE [LARGE SCALE GENOMIC DNA]</scope>
    <source>
        <strain evidence="1">OSP_D</strain>
    </source>
</reference>
<comment type="caution">
    <text evidence="1">The sequence shown here is derived from an EMBL/GenBank/DDBJ whole genome shotgun (WGS) entry which is preliminary data.</text>
</comment>
<dbReference type="PANTHER" id="PTHR28181:SF2">
    <property type="entry name" value="PHOSPHORIC MONOESTER HYDROLASE"/>
    <property type="match status" value="1"/>
</dbReference>
<dbReference type="InterPro" id="IPR023214">
    <property type="entry name" value="HAD_sf"/>
</dbReference>
<dbReference type="PANTHER" id="PTHR28181">
    <property type="entry name" value="UPF0655 PROTEIN YCR015C"/>
    <property type="match status" value="1"/>
</dbReference>
<organism evidence="1 2">
    <name type="scientific">Candidatus Marsarchaeota G1 archaeon OSP_D</name>
    <dbReference type="NCBI Taxonomy" id="1978155"/>
    <lineage>
        <taxon>Archaea</taxon>
        <taxon>Candidatus Marsarchaeota</taxon>
        <taxon>Candidatus Marsarchaeota group 1</taxon>
    </lineage>
</organism>
<evidence type="ECO:0000313" key="1">
    <source>
        <dbReference type="EMBL" id="PSN84281.1"/>
    </source>
</evidence>
<dbReference type="SUPFAM" id="SSF56784">
    <property type="entry name" value="HAD-like"/>
    <property type="match status" value="1"/>
</dbReference>
<accession>A0A2R6AD10</accession>